<dbReference type="GeneID" id="28996827"/>
<gene>
    <name evidence="2" type="ORF">PHYBLDRAFT_168705</name>
</gene>
<dbReference type="AlphaFoldDB" id="A0A162NDL5"/>
<dbReference type="RefSeq" id="XP_018291388.1">
    <property type="nucleotide sequence ID" value="XM_018435921.1"/>
</dbReference>
<reference evidence="3" key="1">
    <citation type="submission" date="2015-06" db="EMBL/GenBank/DDBJ databases">
        <title>Expansion of signal transduction pathways in fungi by whole-genome duplication.</title>
        <authorList>
            <consortium name="DOE Joint Genome Institute"/>
            <person name="Corrochano L.M."/>
            <person name="Kuo A."/>
            <person name="Marcet-Houben M."/>
            <person name="Polaino S."/>
            <person name="Salamov A."/>
            <person name="Villalobos J.M."/>
            <person name="Alvarez M.I."/>
            <person name="Avalos J."/>
            <person name="Benito E.P."/>
            <person name="Benoit I."/>
            <person name="Burger G."/>
            <person name="Camino L.P."/>
            <person name="Canovas D."/>
            <person name="Cerda-Olmedo E."/>
            <person name="Cheng J.-F."/>
            <person name="Dominguez A."/>
            <person name="Elias M."/>
            <person name="Eslava A.P."/>
            <person name="Glaser F."/>
            <person name="Grimwood J."/>
            <person name="Gutierrez G."/>
            <person name="Heitman J."/>
            <person name="Henrissat B."/>
            <person name="Iturriaga E.A."/>
            <person name="Lang B.F."/>
            <person name="Lavin J.L."/>
            <person name="Lee S."/>
            <person name="Li W."/>
            <person name="Lindquist E."/>
            <person name="Lopez-Garcia S."/>
            <person name="Luque E.M."/>
            <person name="Marcos A.T."/>
            <person name="Martin J."/>
            <person name="McCluskey K."/>
            <person name="Medina H.R."/>
            <person name="Miralles-Duran A."/>
            <person name="Miyazaki A."/>
            <person name="Munoz-Torres E."/>
            <person name="Oguiza J.A."/>
            <person name="Ohm R."/>
            <person name="Olmedo M."/>
            <person name="Orejas M."/>
            <person name="Ortiz-Castellanos L."/>
            <person name="Pisabarro A.G."/>
            <person name="Rodriguez-Romero J."/>
            <person name="Ruiz-Herrera J."/>
            <person name="Ruiz-Vazquez R."/>
            <person name="Sanz C."/>
            <person name="Schackwitz W."/>
            <person name="Schmutz J."/>
            <person name="Shahriari M."/>
            <person name="Shelest E."/>
            <person name="Silva-Franco F."/>
            <person name="Soanes D."/>
            <person name="Syed K."/>
            <person name="Tagua V.G."/>
            <person name="Talbot N.J."/>
            <person name="Thon M."/>
            <person name="De vries R.P."/>
            <person name="Wiebenga A."/>
            <person name="Yadav J.S."/>
            <person name="Braun E.L."/>
            <person name="Baker S."/>
            <person name="Garre V."/>
            <person name="Horwitz B."/>
            <person name="Torres-Martinez S."/>
            <person name="Idnurm A."/>
            <person name="Herrera-Estrella A."/>
            <person name="Gabaldon T."/>
            <person name="Grigoriev I.V."/>
        </authorList>
    </citation>
    <scope>NUCLEOTIDE SEQUENCE [LARGE SCALE GENOMIC DNA]</scope>
    <source>
        <strain evidence="3">NRRL 1555(-)</strain>
    </source>
</reference>
<keyword evidence="3" id="KW-1185">Reference proteome</keyword>
<dbReference type="EMBL" id="KV440981">
    <property type="protein sequence ID" value="OAD73348.1"/>
    <property type="molecule type" value="Genomic_DNA"/>
</dbReference>
<feature type="region of interest" description="Disordered" evidence="1">
    <location>
        <begin position="110"/>
        <end position="132"/>
    </location>
</feature>
<protein>
    <submittedName>
        <fullName evidence="2">Uncharacterized protein</fullName>
    </submittedName>
</protein>
<evidence type="ECO:0000256" key="1">
    <source>
        <dbReference type="SAM" id="MobiDB-lite"/>
    </source>
</evidence>
<dbReference type="VEuPathDB" id="FungiDB:PHYBLDRAFT_168705"/>
<accession>A0A162NDL5</accession>
<evidence type="ECO:0000313" key="3">
    <source>
        <dbReference type="Proteomes" id="UP000077315"/>
    </source>
</evidence>
<evidence type="ECO:0000313" key="2">
    <source>
        <dbReference type="EMBL" id="OAD73348.1"/>
    </source>
</evidence>
<proteinExistence type="predicted"/>
<organism evidence="2 3">
    <name type="scientific">Phycomyces blakesleeanus (strain ATCC 8743b / DSM 1359 / FGSC 10004 / NBRC 33097 / NRRL 1555)</name>
    <dbReference type="NCBI Taxonomy" id="763407"/>
    <lineage>
        <taxon>Eukaryota</taxon>
        <taxon>Fungi</taxon>
        <taxon>Fungi incertae sedis</taxon>
        <taxon>Mucoromycota</taxon>
        <taxon>Mucoromycotina</taxon>
        <taxon>Mucoromycetes</taxon>
        <taxon>Mucorales</taxon>
        <taxon>Phycomycetaceae</taxon>
        <taxon>Phycomyces</taxon>
    </lineage>
</organism>
<sequence>MTLVIPPSKLRDIRREASRILHRSTTTLRQLSSFIGKAQTTTLAVLLARLQTGHLITARNLALRRDTVGKGVRHLNHSQLAKCIMVPTPSPLHLSPPTFYPTPVCATGPRKFQRRSSTKPPLAHNSMGYRPA</sequence>
<dbReference type="Proteomes" id="UP000077315">
    <property type="component" value="Unassembled WGS sequence"/>
</dbReference>
<dbReference type="InParanoid" id="A0A162NDL5"/>
<dbReference type="OrthoDB" id="2286148at2759"/>
<name>A0A162NDL5_PHYB8</name>